<feature type="compositionally biased region" description="Basic and acidic residues" evidence="1">
    <location>
        <begin position="59"/>
        <end position="76"/>
    </location>
</feature>
<evidence type="ECO:0000256" key="1">
    <source>
        <dbReference type="SAM" id="MobiDB-lite"/>
    </source>
</evidence>
<gene>
    <name evidence="2" type="ORF">MGAL_10B052692</name>
</gene>
<feature type="region of interest" description="Disordered" evidence="1">
    <location>
        <begin position="42"/>
        <end position="132"/>
    </location>
</feature>
<feature type="compositionally biased region" description="Polar residues" evidence="1">
    <location>
        <begin position="92"/>
        <end position="109"/>
    </location>
</feature>
<comment type="caution">
    <text evidence="2">The sequence shown here is derived from an EMBL/GenBank/DDBJ whole genome shotgun (WGS) entry which is preliminary data.</text>
</comment>
<organism evidence="2 3">
    <name type="scientific">Mytilus galloprovincialis</name>
    <name type="common">Mediterranean mussel</name>
    <dbReference type="NCBI Taxonomy" id="29158"/>
    <lineage>
        <taxon>Eukaryota</taxon>
        <taxon>Metazoa</taxon>
        <taxon>Spiralia</taxon>
        <taxon>Lophotrochozoa</taxon>
        <taxon>Mollusca</taxon>
        <taxon>Bivalvia</taxon>
        <taxon>Autobranchia</taxon>
        <taxon>Pteriomorphia</taxon>
        <taxon>Mytilida</taxon>
        <taxon>Mytiloidea</taxon>
        <taxon>Mytilidae</taxon>
        <taxon>Mytilinae</taxon>
        <taxon>Mytilus</taxon>
    </lineage>
</organism>
<keyword evidence="3" id="KW-1185">Reference proteome</keyword>
<evidence type="ECO:0000313" key="3">
    <source>
        <dbReference type="Proteomes" id="UP000596742"/>
    </source>
</evidence>
<proteinExistence type="predicted"/>
<name>A0A8B6EBE8_MYTGA</name>
<protein>
    <submittedName>
        <fullName evidence="2">Uncharacterized protein</fullName>
    </submittedName>
</protein>
<dbReference type="Proteomes" id="UP000596742">
    <property type="component" value="Unassembled WGS sequence"/>
</dbReference>
<sequence length="132" mass="15031">MDTIRNEEPFGEVVLTSVFRNLLFDSQTLSESVVAIFIHNTNDISDSDTATLPKPIKQHQIDPEEFRKREHEKFRTAAEVNDTNENKESESHTAMVTEQQQTIAANQQEVKNKQDTVENSEQGGLKDRSQTV</sequence>
<dbReference type="AlphaFoldDB" id="A0A8B6EBE8"/>
<reference evidence="2" key="1">
    <citation type="submission" date="2018-11" db="EMBL/GenBank/DDBJ databases">
        <authorList>
            <person name="Alioto T."/>
            <person name="Alioto T."/>
        </authorList>
    </citation>
    <scope>NUCLEOTIDE SEQUENCE</scope>
</reference>
<evidence type="ECO:0000313" key="2">
    <source>
        <dbReference type="EMBL" id="VDI32489.1"/>
    </source>
</evidence>
<accession>A0A8B6EBE8</accession>
<dbReference type="EMBL" id="UYJE01004927">
    <property type="protein sequence ID" value="VDI32489.1"/>
    <property type="molecule type" value="Genomic_DNA"/>
</dbReference>